<keyword evidence="1" id="KW-0808">Transferase</keyword>
<evidence type="ECO:0000313" key="5">
    <source>
        <dbReference type="Proteomes" id="UP000799777"/>
    </source>
</evidence>
<feature type="compositionally biased region" description="Polar residues" evidence="2">
    <location>
        <begin position="184"/>
        <end position="196"/>
    </location>
</feature>
<dbReference type="PANTHER" id="PTHR23079:SF55">
    <property type="entry name" value="RNA-DIRECTED RNA POLYMERASE"/>
    <property type="match status" value="1"/>
</dbReference>
<dbReference type="GO" id="GO:0031380">
    <property type="term" value="C:nuclear RNA-directed RNA polymerase complex"/>
    <property type="evidence" value="ECO:0007669"/>
    <property type="project" value="TreeGrafter"/>
</dbReference>
<sequence length="1396" mass="157333">MQQRRSPRLQPNDATCAAGPASLPLPQPETPHHPRTGAALDTIVRALDDDWQLGLRRVRQLRSPLYHQSTADKTYAKIQRLFYSARPALDEVIGRFNKAAPSFPREARLDILNGLLKSQTLTPSRVGTPVSARNVPPKSQLSVNTTNAALFSRGQGGRDSHYTTAPDGSPTDEDDDEDDEYETPPSNDGGTESSPKLTRMMKDKQPASMRLETPSLFKKPSLDMAKSFQAAALGTTTTSANTSFNASLSSSQQTRADTVNTSFTSYDGAADAQDSKMARMSSTTMGSLDDHDLLYVGTKLEFQLIESQRLDLLTPSSQTRESTSTYGSIDDSELVAATNKLEQSAPSSTSTLFPTLPLPESETGRGRSPQKASHSLRRSQSAGSHHTARQWPDGAAKPIQREDSYESPSKIAWYIRELPAQNLFVDRIPGEYLKFPFFVLFVCCRLSEAHDIPMPELLQRLDPTQAQNDPDTFWNKLQDHPTIPKITLREPVTLWTAARKSFEGFSFKGKLLLNSGMSTSKHTSVFRLELLPLQSETSCQLQRQFGSDRFLYLTVPPLGKKSARFDYDQSQQIQKSFHESWLLETHYFLGRYWRVFHIQPAKKKGVLRRDRDDAADMRLVLFATEGIGIDTPLSIGQMLNQFIPFKDNENQSYCKALARVDLGLSKTTPTITFKPSQIRRIRDTYSDGIPEATGFNDPNLPWPDEAKLDRQVMNDGCSRISVCAVMMIWKQYKEVSGTEDPLPSAMQGRIGGAKGIWMISGEPQTRNQDDLDIWIEVTDSQLKFEPPWEDRADDRPYSRHRLTFNLLKYSHPTGPTDLHISFIPIMVDRGVLQDIIAKFMTDQLEEERTDLIGMLSDPVKLHNWIMRNGAGAGMSDDVRWQAALPLALSDKIKLLLRSGFHPEEAPYLAYTLGRFLRQRQTWLEQKLRAPLGKATFMYGVADPSGVLQPGEVHIQFSTPFADNSTGASYRNLNGIETLIARQPACRRSDIQKVRVVCRPELSHLVDVVVFPVKGRYPLAGKLQGGDYDGDIFWTCWEDCLVGPFRNAPAPMQPLDPSKYGIKTDRRRLHEVMNPRDLSTVHNLLKEAFKFRTAPSLLGKATNFLEKVSYQQNRISSPQIDALCDVHDLLVDAPKQAYSFTDNDFTNLTRYVLKCGNPKKPAYKEAMEANARIRENDGGRPDTNQQKVRHRRNNILDYLFFDVFQAHNIETMVQVHAKLSKEEDDDSELRRPYLQLRETAGALMRKDLDDLAIKFADIRDKWNGSFGNKPGMTADTYCQILNSVYESFRALLPMNVGKPDIAPLLHQYFGPSHPVTWETIRASALYCAHPRRHAFVWHMAGRELARLKARSLPGTHDIVAPIFANMKPKPIRAPKPEDEDDDEPSEDEFESAMESIT</sequence>
<dbReference type="InterPro" id="IPR007855">
    <property type="entry name" value="RDRP"/>
</dbReference>
<reference evidence="4" key="1">
    <citation type="journal article" date="2020" name="Stud. Mycol.">
        <title>101 Dothideomycetes genomes: a test case for predicting lifestyles and emergence of pathogens.</title>
        <authorList>
            <person name="Haridas S."/>
            <person name="Albert R."/>
            <person name="Binder M."/>
            <person name="Bloem J."/>
            <person name="Labutti K."/>
            <person name="Salamov A."/>
            <person name="Andreopoulos B."/>
            <person name="Baker S."/>
            <person name="Barry K."/>
            <person name="Bills G."/>
            <person name="Bluhm B."/>
            <person name="Cannon C."/>
            <person name="Castanera R."/>
            <person name="Culley D."/>
            <person name="Daum C."/>
            <person name="Ezra D."/>
            <person name="Gonzalez J."/>
            <person name="Henrissat B."/>
            <person name="Kuo A."/>
            <person name="Liang C."/>
            <person name="Lipzen A."/>
            <person name="Lutzoni F."/>
            <person name="Magnuson J."/>
            <person name="Mondo S."/>
            <person name="Nolan M."/>
            <person name="Ohm R."/>
            <person name="Pangilinan J."/>
            <person name="Park H.-J."/>
            <person name="Ramirez L."/>
            <person name="Alfaro M."/>
            <person name="Sun H."/>
            <person name="Tritt A."/>
            <person name="Yoshinaga Y."/>
            <person name="Zwiers L.-H."/>
            <person name="Turgeon B."/>
            <person name="Goodwin S."/>
            <person name="Spatafora J."/>
            <person name="Crous P."/>
            <person name="Grigoriev I."/>
        </authorList>
    </citation>
    <scope>NUCLEOTIDE SEQUENCE</scope>
    <source>
        <strain evidence="4">CBS 110217</strain>
    </source>
</reference>
<dbReference type="PANTHER" id="PTHR23079">
    <property type="entry name" value="RNA-DEPENDENT RNA POLYMERASE"/>
    <property type="match status" value="1"/>
</dbReference>
<keyword evidence="5" id="KW-1185">Reference proteome</keyword>
<dbReference type="GO" id="GO:0003723">
    <property type="term" value="F:RNA binding"/>
    <property type="evidence" value="ECO:0007669"/>
    <property type="project" value="UniProtKB-KW"/>
</dbReference>
<comment type="caution">
    <text evidence="4">The sequence shown here is derived from an EMBL/GenBank/DDBJ whole genome shotgun (WGS) entry which is preliminary data.</text>
</comment>
<dbReference type="OrthoDB" id="10055769at2759"/>
<feature type="compositionally biased region" description="Polar residues" evidence="2">
    <location>
        <begin position="137"/>
        <end position="149"/>
    </location>
</feature>
<dbReference type="EC" id="2.7.7.48" evidence="1"/>
<accession>A0A9P4H3V2</accession>
<comment type="catalytic activity">
    <reaction evidence="1">
        <text>RNA(n) + a ribonucleoside 5'-triphosphate = RNA(n+1) + diphosphate</text>
        <dbReference type="Rhea" id="RHEA:21248"/>
        <dbReference type="Rhea" id="RHEA-COMP:14527"/>
        <dbReference type="Rhea" id="RHEA-COMP:17342"/>
        <dbReference type="ChEBI" id="CHEBI:33019"/>
        <dbReference type="ChEBI" id="CHEBI:61557"/>
        <dbReference type="ChEBI" id="CHEBI:140395"/>
        <dbReference type="EC" id="2.7.7.48"/>
    </reaction>
</comment>
<feature type="region of interest" description="Disordered" evidence="2">
    <location>
        <begin position="1"/>
        <end position="34"/>
    </location>
</feature>
<keyword evidence="1" id="KW-0548">Nucleotidyltransferase</keyword>
<feature type="region of interest" description="Disordered" evidence="2">
    <location>
        <begin position="121"/>
        <end position="218"/>
    </location>
</feature>
<feature type="region of interest" description="Disordered" evidence="2">
    <location>
        <begin position="1367"/>
        <end position="1396"/>
    </location>
</feature>
<comment type="similarity">
    <text evidence="1">Belongs to the RdRP family.</text>
</comment>
<dbReference type="GO" id="GO:0003968">
    <property type="term" value="F:RNA-directed RNA polymerase activity"/>
    <property type="evidence" value="ECO:0007669"/>
    <property type="project" value="UniProtKB-KW"/>
</dbReference>
<gene>
    <name evidence="4" type="ORF">EK21DRAFT_73457</name>
</gene>
<protein>
    <recommendedName>
        <fullName evidence="1">RNA-dependent RNA polymerase</fullName>
        <ecNumber evidence="1">2.7.7.48</ecNumber>
    </recommendedName>
</protein>
<evidence type="ECO:0000256" key="2">
    <source>
        <dbReference type="SAM" id="MobiDB-lite"/>
    </source>
</evidence>
<feature type="domain" description="RDRP core" evidence="3">
    <location>
        <begin position="528"/>
        <end position="1202"/>
    </location>
</feature>
<dbReference type="GO" id="GO:0030422">
    <property type="term" value="P:siRNA processing"/>
    <property type="evidence" value="ECO:0007669"/>
    <property type="project" value="TreeGrafter"/>
</dbReference>
<keyword evidence="1" id="KW-0694">RNA-binding</keyword>
<feature type="compositionally biased region" description="Acidic residues" evidence="2">
    <location>
        <begin position="170"/>
        <end position="182"/>
    </location>
</feature>
<evidence type="ECO:0000256" key="1">
    <source>
        <dbReference type="RuleBase" id="RU363098"/>
    </source>
</evidence>
<feature type="compositionally biased region" description="Polar residues" evidence="2">
    <location>
        <begin position="370"/>
        <end position="384"/>
    </location>
</feature>
<dbReference type="EMBL" id="ML978237">
    <property type="protein sequence ID" value="KAF2026769.1"/>
    <property type="molecule type" value="Genomic_DNA"/>
</dbReference>
<dbReference type="InterPro" id="IPR057596">
    <property type="entry name" value="RDRP_core"/>
</dbReference>
<dbReference type="Pfam" id="PF05183">
    <property type="entry name" value="RdRP"/>
    <property type="match status" value="1"/>
</dbReference>
<keyword evidence="1 4" id="KW-0696">RNA-directed RNA polymerase</keyword>
<evidence type="ECO:0000259" key="3">
    <source>
        <dbReference type="Pfam" id="PF05183"/>
    </source>
</evidence>
<feature type="region of interest" description="Disordered" evidence="2">
    <location>
        <begin position="341"/>
        <end position="403"/>
    </location>
</feature>
<organism evidence="4 5">
    <name type="scientific">Setomelanomma holmii</name>
    <dbReference type="NCBI Taxonomy" id="210430"/>
    <lineage>
        <taxon>Eukaryota</taxon>
        <taxon>Fungi</taxon>
        <taxon>Dikarya</taxon>
        <taxon>Ascomycota</taxon>
        <taxon>Pezizomycotina</taxon>
        <taxon>Dothideomycetes</taxon>
        <taxon>Pleosporomycetidae</taxon>
        <taxon>Pleosporales</taxon>
        <taxon>Pleosporineae</taxon>
        <taxon>Phaeosphaeriaceae</taxon>
        <taxon>Setomelanomma</taxon>
    </lineage>
</organism>
<evidence type="ECO:0000313" key="4">
    <source>
        <dbReference type="EMBL" id="KAF2026769.1"/>
    </source>
</evidence>
<feature type="compositionally biased region" description="Acidic residues" evidence="2">
    <location>
        <begin position="1376"/>
        <end position="1390"/>
    </location>
</feature>
<dbReference type="Proteomes" id="UP000799777">
    <property type="component" value="Unassembled WGS sequence"/>
</dbReference>
<name>A0A9P4H3V2_9PLEO</name>
<feature type="compositionally biased region" description="Polar residues" evidence="2">
    <location>
        <begin position="341"/>
        <end position="353"/>
    </location>
</feature>
<proteinExistence type="inferred from homology"/>